<protein>
    <submittedName>
        <fullName evidence="2">Uncharacterized protein</fullName>
    </submittedName>
</protein>
<dbReference type="AlphaFoldDB" id="A0AA86QKI4"/>
<dbReference type="EMBL" id="CATOUU010000938">
    <property type="protein sequence ID" value="CAI9961214.1"/>
    <property type="molecule type" value="Genomic_DNA"/>
</dbReference>
<accession>A0AA86QKI4</accession>
<name>A0AA86QKI4_9EUKA</name>
<evidence type="ECO:0000313" key="4">
    <source>
        <dbReference type="Proteomes" id="UP001642409"/>
    </source>
</evidence>
<reference evidence="3 4" key="2">
    <citation type="submission" date="2024-07" db="EMBL/GenBank/DDBJ databases">
        <authorList>
            <person name="Akdeniz Z."/>
        </authorList>
    </citation>
    <scope>NUCLEOTIDE SEQUENCE [LARGE SCALE GENOMIC DNA]</scope>
</reference>
<sequence>MVQPASYTLETPLTQSSKNVPKRKNCLKLTIIISAVSVSILTLIIVLCVTLPKKSVQPDQPEQPGSPQFKSYLSAKKSLYVWSHASSYIDSEPAWYRLSMNYNGAFDDLITFCKFHGFSKLYLFAGSVEWEWNGIFQNKKFIHHSEFIQQLQKLQQNNIEVELAFYLNDDPNDMSGYEKVVDIANTVLEASKTVTIKAIHFDQECSNKGSYDKLIKMLRLSNAIYPTTSTVKPLWVRQTKADVITSLSPELQLEWNTHDTNQADPNKQYTYFVDLLINSVSGSDMMSYSNVTDTIKTLSNNYFKRVNQFGLNGNPIVETGFGASPPEEETLHYEYVKDNNKFFAFIAEMAQTYKNIVIHDYRQYYLSLYCKNPVEWQGVGVPKVC</sequence>
<feature type="transmembrane region" description="Helical" evidence="1">
    <location>
        <begin position="26"/>
        <end position="47"/>
    </location>
</feature>
<keyword evidence="1" id="KW-0812">Transmembrane</keyword>
<keyword evidence="4" id="KW-1185">Reference proteome</keyword>
<keyword evidence="1" id="KW-1133">Transmembrane helix</keyword>
<reference evidence="2" key="1">
    <citation type="submission" date="2023-06" db="EMBL/GenBank/DDBJ databases">
        <authorList>
            <person name="Kurt Z."/>
        </authorList>
    </citation>
    <scope>NUCLEOTIDE SEQUENCE</scope>
</reference>
<dbReference type="EMBL" id="CAXDID020000243">
    <property type="protein sequence ID" value="CAL6063010.1"/>
    <property type="molecule type" value="Genomic_DNA"/>
</dbReference>
<dbReference type="Proteomes" id="UP001642409">
    <property type="component" value="Unassembled WGS sequence"/>
</dbReference>
<evidence type="ECO:0000256" key="1">
    <source>
        <dbReference type="SAM" id="Phobius"/>
    </source>
</evidence>
<evidence type="ECO:0000313" key="2">
    <source>
        <dbReference type="EMBL" id="CAI9961214.1"/>
    </source>
</evidence>
<keyword evidence="1" id="KW-0472">Membrane</keyword>
<evidence type="ECO:0000313" key="3">
    <source>
        <dbReference type="EMBL" id="CAL6063010.1"/>
    </source>
</evidence>
<organism evidence="2">
    <name type="scientific">Hexamita inflata</name>
    <dbReference type="NCBI Taxonomy" id="28002"/>
    <lineage>
        <taxon>Eukaryota</taxon>
        <taxon>Metamonada</taxon>
        <taxon>Diplomonadida</taxon>
        <taxon>Hexamitidae</taxon>
        <taxon>Hexamitinae</taxon>
        <taxon>Hexamita</taxon>
    </lineage>
</organism>
<gene>
    <name evidence="2" type="ORF">HINF_LOCUS48859</name>
    <name evidence="3" type="ORF">HINF_LOCUS50575</name>
</gene>
<comment type="caution">
    <text evidence="2">The sequence shown here is derived from an EMBL/GenBank/DDBJ whole genome shotgun (WGS) entry which is preliminary data.</text>
</comment>
<proteinExistence type="predicted"/>